<dbReference type="InterPro" id="IPR050245">
    <property type="entry name" value="PrsA_foldase"/>
</dbReference>
<dbReference type="GO" id="GO:0003755">
    <property type="term" value="F:peptidyl-prolyl cis-trans isomerase activity"/>
    <property type="evidence" value="ECO:0007669"/>
    <property type="project" value="UniProtKB-KW"/>
</dbReference>
<dbReference type="EC" id="5.2.1.8" evidence="3"/>
<evidence type="ECO:0000256" key="6">
    <source>
        <dbReference type="ARBA" id="ARBA00023235"/>
    </source>
</evidence>
<name>A0A6G7VFD5_9GAMM</name>
<evidence type="ECO:0000256" key="8">
    <source>
        <dbReference type="SAM" id="SignalP"/>
    </source>
</evidence>
<evidence type="ECO:0000259" key="9">
    <source>
        <dbReference type="PROSITE" id="PS50198"/>
    </source>
</evidence>
<dbReference type="EMBL" id="CP048029">
    <property type="protein sequence ID" value="QIK38610.1"/>
    <property type="molecule type" value="Genomic_DNA"/>
</dbReference>
<comment type="catalytic activity">
    <reaction evidence="1">
        <text>[protein]-peptidylproline (omega=180) = [protein]-peptidylproline (omega=0)</text>
        <dbReference type="Rhea" id="RHEA:16237"/>
        <dbReference type="Rhea" id="RHEA-COMP:10747"/>
        <dbReference type="Rhea" id="RHEA-COMP:10748"/>
        <dbReference type="ChEBI" id="CHEBI:83833"/>
        <dbReference type="ChEBI" id="CHEBI:83834"/>
        <dbReference type="EC" id="5.2.1.8"/>
    </reaction>
</comment>
<dbReference type="RefSeq" id="WP_166271449.1">
    <property type="nucleotide sequence ID" value="NZ_CP048029.1"/>
</dbReference>
<feature type="signal peptide" evidence="8">
    <location>
        <begin position="1"/>
        <end position="21"/>
    </location>
</feature>
<dbReference type="InterPro" id="IPR027304">
    <property type="entry name" value="Trigger_fact/SurA_dom_sf"/>
</dbReference>
<gene>
    <name evidence="10" type="ORF">GWK36_12155</name>
</gene>
<keyword evidence="6 7" id="KW-0413">Isomerase</keyword>
<dbReference type="Pfam" id="PF13145">
    <property type="entry name" value="Rotamase_2"/>
    <property type="match status" value="1"/>
</dbReference>
<dbReference type="AlphaFoldDB" id="A0A6G7VFD5"/>
<keyword evidence="4 8" id="KW-0732">Signal</keyword>
<evidence type="ECO:0000256" key="3">
    <source>
        <dbReference type="ARBA" id="ARBA00013194"/>
    </source>
</evidence>
<dbReference type="Gene3D" id="1.10.8.1040">
    <property type="match status" value="1"/>
</dbReference>
<evidence type="ECO:0000256" key="1">
    <source>
        <dbReference type="ARBA" id="ARBA00000971"/>
    </source>
</evidence>
<evidence type="ECO:0000256" key="2">
    <source>
        <dbReference type="ARBA" id="ARBA00007656"/>
    </source>
</evidence>
<feature type="chain" id="PRO_5026092935" description="peptidylprolyl isomerase" evidence="8">
    <location>
        <begin position="22"/>
        <end position="312"/>
    </location>
</feature>
<protein>
    <recommendedName>
        <fullName evidence="3">peptidylprolyl isomerase</fullName>
        <ecNumber evidence="3">5.2.1.8</ecNumber>
    </recommendedName>
</protein>
<dbReference type="KEGG" id="cjap:GWK36_12155"/>
<evidence type="ECO:0000256" key="7">
    <source>
        <dbReference type="PROSITE-ProRule" id="PRU00278"/>
    </source>
</evidence>
<organism evidence="10 11">
    <name type="scientific">Caldichromatium japonicum</name>
    <dbReference type="NCBI Taxonomy" id="2699430"/>
    <lineage>
        <taxon>Bacteria</taxon>
        <taxon>Pseudomonadati</taxon>
        <taxon>Pseudomonadota</taxon>
        <taxon>Gammaproteobacteria</taxon>
        <taxon>Chromatiales</taxon>
        <taxon>Chromatiaceae</taxon>
        <taxon>Caldichromatium</taxon>
    </lineage>
</organism>
<comment type="similarity">
    <text evidence="2">Belongs to the PpiC/parvulin rotamase family.</text>
</comment>
<dbReference type="Proteomes" id="UP000502699">
    <property type="component" value="Chromosome"/>
</dbReference>
<accession>A0A6G7VFD5</accession>
<keyword evidence="11" id="KW-1185">Reference proteome</keyword>
<dbReference type="InterPro" id="IPR046357">
    <property type="entry name" value="PPIase_dom_sf"/>
</dbReference>
<dbReference type="Gene3D" id="3.10.50.40">
    <property type="match status" value="1"/>
</dbReference>
<dbReference type="PANTHER" id="PTHR47245:SF1">
    <property type="entry name" value="FOLDASE PROTEIN PRSA"/>
    <property type="match status" value="1"/>
</dbReference>
<keyword evidence="5 7" id="KW-0697">Rotamase</keyword>
<dbReference type="PANTHER" id="PTHR47245">
    <property type="entry name" value="PEPTIDYLPROLYL ISOMERASE"/>
    <property type="match status" value="1"/>
</dbReference>
<dbReference type="SUPFAM" id="SSF54534">
    <property type="entry name" value="FKBP-like"/>
    <property type="match status" value="1"/>
</dbReference>
<dbReference type="InterPro" id="IPR000297">
    <property type="entry name" value="PPIase_PpiC"/>
</dbReference>
<evidence type="ECO:0000256" key="5">
    <source>
        <dbReference type="ARBA" id="ARBA00023110"/>
    </source>
</evidence>
<feature type="domain" description="PpiC" evidence="9">
    <location>
        <begin position="148"/>
        <end position="249"/>
    </location>
</feature>
<evidence type="ECO:0000256" key="4">
    <source>
        <dbReference type="ARBA" id="ARBA00022729"/>
    </source>
</evidence>
<proteinExistence type="inferred from homology"/>
<evidence type="ECO:0000313" key="11">
    <source>
        <dbReference type="Proteomes" id="UP000502699"/>
    </source>
</evidence>
<dbReference type="PROSITE" id="PS50198">
    <property type="entry name" value="PPIC_PPIASE_2"/>
    <property type="match status" value="1"/>
</dbReference>
<dbReference type="SUPFAM" id="SSF109998">
    <property type="entry name" value="Triger factor/SurA peptide-binding domain-like"/>
    <property type="match status" value="1"/>
</dbReference>
<reference evidence="11" key="1">
    <citation type="submission" date="2020-01" db="EMBL/GenBank/DDBJ databases">
        <title>Caldichromatium gen. nov., sp. nov., a thermophilic purple sulfur bacterium member of the family Chromatiaceae isolated from Nakabusa hot spring, Japan.</title>
        <authorList>
            <person name="Saini M.K."/>
            <person name="Hanada S."/>
            <person name="Tank M."/>
        </authorList>
    </citation>
    <scope>NUCLEOTIDE SEQUENCE [LARGE SCALE GENOMIC DNA]</scope>
    <source>
        <strain evidence="11">No.7</strain>
    </source>
</reference>
<sequence>MDKRLLLLVSAFSFAIAYTWAQDNPPPSATSSPATPQQMPRVVMARINDREITVEEFMQFLAKNPTRVHEATTDAGKAQLLRELIEIHLLMQAMRDEGLIGSDAEPTNEELKKAFLKFSQKHFPPPPPPSEEAMRAYYEEHRSEFGIPAAVRLSQIQFRVKDPDSQEEKAAARKRAEEALARIKAGEPFAKVAAELTENTRYRETGGDVGFVKREGNAWLEQALRNLKVGEHTGVLESPVGYDILLLTDEREAVITPFEEVRNSIASQMQIEEQKKAKEKYVKNLARQAKIEIVLDELKDDYPHGVFPETER</sequence>
<evidence type="ECO:0000313" key="10">
    <source>
        <dbReference type="EMBL" id="QIK38610.1"/>
    </source>
</evidence>